<evidence type="ECO:0000256" key="1">
    <source>
        <dbReference type="ARBA" id="ARBA00011738"/>
    </source>
</evidence>
<dbReference type="GeneID" id="112224563"/>
<feature type="active site" description="Proton acceptor" evidence="10">
    <location>
        <position position="45"/>
    </location>
</feature>
<feature type="binding site" evidence="10">
    <location>
        <begin position="95"/>
        <end position="98"/>
    </location>
    <ligand>
        <name>IMP</name>
        <dbReference type="ChEBI" id="CHEBI:58053"/>
    </ligand>
</feature>
<evidence type="ECO:0000256" key="2">
    <source>
        <dbReference type="ARBA" id="ARBA00022598"/>
    </source>
</evidence>
<feature type="binding site" evidence="10">
    <location>
        <position position="285"/>
    </location>
    <ligand>
        <name>IMP</name>
        <dbReference type="ChEBI" id="CHEBI:58053"/>
    </ligand>
</feature>
<dbReference type="GO" id="GO:0044208">
    <property type="term" value="P:'de novo' AMP biosynthetic process"/>
    <property type="evidence" value="ECO:0007669"/>
    <property type="project" value="UniProtKB-UniRule"/>
</dbReference>
<evidence type="ECO:0000256" key="4">
    <source>
        <dbReference type="ARBA" id="ARBA00022741"/>
    </source>
</evidence>
<keyword evidence="3 10" id="KW-0479">Metal-binding</keyword>
<dbReference type="NCBIfam" id="TIGR00184">
    <property type="entry name" value="purA"/>
    <property type="match status" value="1"/>
</dbReference>
<dbReference type="SMART" id="SM00788">
    <property type="entry name" value="Adenylsucc_synt"/>
    <property type="match status" value="1"/>
</dbReference>
<feature type="active site" evidence="11">
    <location>
        <position position="203"/>
    </location>
</feature>
<feature type="binding site" evidence="10">
    <location>
        <begin position="97"/>
        <end position="99"/>
    </location>
    <ligand>
        <name>GTP</name>
        <dbReference type="ChEBI" id="CHEBI:37565"/>
    </ligand>
</feature>
<comment type="subcellular location">
    <subcellularLocation>
        <location evidence="10">Cytoplasm</location>
    </subcellularLocation>
</comment>
<evidence type="ECO:0000313" key="14">
    <source>
        <dbReference type="Ensembl" id="ENSOTSP00005013065.1"/>
    </source>
</evidence>
<comment type="cofactor">
    <cofactor evidence="10">
        <name>Mg(2+)</name>
        <dbReference type="ChEBI" id="CHEBI:18420"/>
    </cofactor>
    <text evidence="10">Binds 1 Mg(2+) ion per subunit.</text>
</comment>
<dbReference type="PANTHER" id="PTHR11846:SF13">
    <property type="entry name" value="ADENYLOSUCCINATE SYNTHETASE ISOZYME 2"/>
    <property type="match status" value="1"/>
</dbReference>
<dbReference type="InterPro" id="IPR001114">
    <property type="entry name" value="Adenylosuccinate_synthetase"/>
</dbReference>
<dbReference type="GO" id="GO:0000287">
    <property type="term" value="F:magnesium ion binding"/>
    <property type="evidence" value="ECO:0007669"/>
    <property type="project" value="UniProtKB-UniRule"/>
</dbReference>
<sequence length="486" mass="53039">MVMSESRSKDAVPNGAAHSTSTEPHVARPNIGNRVTVVLGAQWGDEGKGKVVDLLAQDADIVCRCQALYGGWQPTLRCSTTTGSVHLSITHGGNNAGHTVVVDSVEYDFHLLPSGIINPKVTAFIGNGVVIHLPGLFEEAEKNACKGKSLEGWDKRLIISDRAHIVFDFHQAVDGVQEQQRQEQAGKNLGTTKKGIGPVYSAKAARSGLRICDLMSDFTQFSERFKVLASQYQSMYPTLVIDIDGELSKLRDYVEKVKPMVRDGVFYMYGALHGPPKNILVEGANAALLDIDFGTYPFVTSSNCTVGGVCTGLGMPPQNVGEVYGVVKAYTTRVGIGAFPSEQFNDIGELLQTRGKEVGVTTGRKRRCGWLDLVLIKYAHMINGFTALALTKLDILDVLPEIKVGVSYSVNGENIPNFPANQEVLQSVEVQYDTLPGWNSDTSTARTFDELPENAQKYVRYIEEHLGVPVKWIGVGKSRESMIQIF</sequence>
<evidence type="ECO:0000256" key="12">
    <source>
        <dbReference type="RuleBase" id="RU000520"/>
    </source>
</evidence>
<feature type="active site" description="Proton donor" evidence="10">
    <location>
        <position position="98"/>
    </location>
</feature>
<feature type="binding site" evidence="10">
    <location>
        <begin position="45"/>
        <end position="48"/>
    </location>
    <ligand>
        <name>IMP</name>
        <dbReference type="ChEBI" id="CHEBI:58053"/>
    </ligand>
</feature>
<accession>A0A8C8CRX8</accession>
<dbReference type="RefSeq" id="XP_024243949.1">
    <property type="nucleotide sequence ID" value="XM_024388181.2"/>
</dbReference>
<feature type="binding site" evidence="10">
    <location>
        <position position="366"/>
    </location>
    <ligand>
        <name>GTP</name>
        <dbReference type="ChEBI" id="CHEBI:37565"/>
    </ligand>
</feature>
<keyword evidence="7 10" id="KW-0342">GTP-binding</keyword>
<evidence type="ECO:0000256" key="7">
    <source>
        <dbReference type="ARBA" id="ARBA00023134"/>
    </source>
</evidence>
<feature type="binding site" evidence="10">
    <location>
        <position position="206"/>
    </location>
    <ligand>
        <name>IMP</name>
        <dbReference type="ChEBI" id="CHEBI:58053"/>
        <note>ligand shared between dimeric partners</note>
    </ligand>
</feature>
<dbReference type="Gene3D" id="3.90.170.10">
    <property type="entry name" value="Adenylosuccinate Synthetase, subunit A, domain 3"/>
    <property type="match status" value="1"/>
</dbReference>
<organism evidence="14 15">
    <name type="scientific">Oncorhynchus tshawytscha</name>
    <name type="common">Chinook salmon</name>
    <name type="synonym">Salmo tshawytscha</name>
    <dbReference type="NCBI Taxonomy" id="74940"/>
    <lineage>
        <taxon>Eukaryota</taxon>
        <taxon>Metazoa</taxon>
        <taxon>Chordata</taxon>
        <taxon>Craniata</taxon>
        <taxon>Vertebrata</taxon>
        <taxon>Euteleostomi</taxon>
        <taxon>Actinopterygii</taxon>
        <taxon>Neopterygii</taxon>
        <taxon>Teleostei</taxon>
        <taxon>Protacanthopterygii</taxon>
        <taxon>Salmoniformes</taxon>
        <taxon>Salmonidae</taxon>
        <taxon>Salmoninae</taxon>
        <taxon>Oncorhynchus</taxon>
    </lineage>
</organism>
<evidence type="ECO:0000256" key="13">
    <source>
        <dbReference type="SAM" id="MobiDB-lite"/>
    </source>
</evidence>
<keyword evidence="5 10" id="KW-0658">Purine biosynthesis</keyword>
<dbReference type="SUPFAM" id="SSF52540">
    <property type="entry name" value="P-loop containing nucleoside triphosphate hydrolases"/>
    <property type="match status" value="1"/>
</dbReference>
<feature type="binding site" evidence="10">
    <location>
        <position position="97"/>
    </location>
    <ligand>
        <name>Mg(2+)</name>
        <dbReference type="ChEBI" id="CHEBI:18420"/>
    </ligand>
</feature>
<dbReference type="HAMAP" id="MF_00011">
    <property type="entry name" value="Adenylosucc_synth"/>
    <property type="match status" value="1"/>
</dbReference>
<dbReference type="Gene3D" id="1.10.300.10">
    <property type="entry name" value="Adenylosuccinate Synthetase, subunit A, domain 2"/>
    <property type="match status" value="1"/>
</dbReference>
<keyword evidence="15" id="KW-1185">Reference proteome</keyword>
<comment type="subunit">
    <text evidence="1 10">Homodimer.</text>
</comment>
<comment type="catalytic activity">
    <reaction evidence="9 10 12">
        <text>IMP + L-aspartate + GTP = N(6)-(1,2-dicarboxyethyl)-AMP + GDP + phosphate + 2 H(+)</text>
        <dbReference type="Rhea" id="RHEA:15753"/>
        <dbReference type="ChEBI" id="CHEBI:15378"/>
        <dbReference type="ChEBI" id="CHEBI:29991"/>
        <dbReference type="ChEBI" id="CHEBI:37565"/>
        <dbReference type="ChEBI" id="CHEBI:43474"/>
        <dbReference type="ChEBI" id="CHEBI:57567"/>
        <dbReference type="ChEBI" id="CHEBI:58053"/>
        <dbReference type="ChEBI" id="CHEBI:58189"/>
        <dbReference type="EC" id="6.3.4.4"/>
    </reaction>
</comment>
<dbReference type="FunFam" id="3.90.170.10:FF:000001">
    <property type="entry name" value="Adenylosuccinate synthetase"/>
    <property type="match status" value="1"/>
</dbReference>
<dbReference type="InterPro" id="IPR042111">
    <property type="entry name" value="Adenylosuccinate_synth_dom3"/>
</dbReference>
<feature type="compositionally biased region" description="Basic and acidic residues" evidence="13">
    <location>
        <begin position="1"/>
        <end position="10"/>
    </location>
</feature>
<dbReference type="InterPro" id="IPR027417">
    <property type="entry name" value="P-loop_NTPase"/>
</dbReference>
<dbReference type="FunFam" id="1.10.300.10:FF:000002">
    <property type="entry name" value="Adenylosuccinate synthetase, chloroplastic"/>
    <property type="match status" value="1"/>
</dbReference>
<feature type="region of interest" description="Disordered" evidence="13">
    <location>
        <begin position="1"/>
        <end position="27"/>
    </location>
</feature>
<feature type="binding site" evidence="10">
    <location>
        <position position="364"/>
    </location>
    <ligand>
        <name>IMP</name>
        <dbReference type="ChEBI" id="CHEBI:58053"/>
    </ligand>
</feature>
<dbReference type="GO" id="GO:0004019">
    <property type="term" value="F:adenylosuccinate synthase activity"/>
    <property type="evidence" value="ECO:0007669"/>
    <property type="project" value="UniProtKB-UniRule"/>
</dbReference>
<dbReference type="NCBIfam" id="NF002223">
    <property type="entry name" value="PRK01117.1"/>
    <property type="match status" value="1"/>
</dbReference>
<feature type="binding site" evidence="10">
    <location>
        <begin position="360"/>
        <end position="366"/>
    </location>
    <ligand>
        <name>substrate</name>
    </ligand>
</feature>
<dbReference type="InterPro" id="IPR042109">
    <property type="entry name" value="Adenylosuccinate_synth_dom1"/>
</dbReference>
<comment type="pathway">
    <text evidence="10 12">Purine metabolism; AMP biosynthesis via de novo pathway; AMP from IMP: step 1/2.</text>
</comment>
<keyword evidence="10" id="KW-0963">Cytoplasm</keyword>
<dbReference type="InterPro" id="IPR033128">
    <property type="entry name" value="Adenylosuccin_syn_Lys_AS"/>
</dbReference>
<dbReference type="AlphaFoldDB" id="A0A8C8CRX8"/>
<feature type="binding site" evidence="10">
    <location>
        <position position="300"/>
    </location>
    <ligand>
        <name>IMP</name>
        <dbReference type="ChEBI" id="CHEBI:58053"/>
    </ligand>
</feature>
<evidence type="ECO:0000256" key="10">
    <source>
        <dbReference type="HAMAP-Rule" id="MF_03125"/>
    </source>
</evidence>
<evidence type="ECO:0000256" key="11">
    <source>
        <dbReference type="PROSITE-ProRule" id="PRU10134"/>
    </source>
</evidence>
<keyword evidence="4 10" id="KW-0547">Nucleotide-binding</keyword>
<feature type="binding site" evidence="10">
    <location>
        <begin position="474"/>
        <end position="476"/>
    </location>
    <ligand>
        <name>GTP</name>
        <dbReference type="ChEBI" id="CHEBI:37565"/>
    </ligand>
</feature>
<gene>
    <name evidence="14" type="primary">ADSS2</name>
</gene>
<dbReference type="GO" id="GO:0005525">
    <property type="term" value="F:GTP binding"/>
    <property type="evidence" value="ECO:0007669"/>
    <property type="project" value="UniProtKB-UniRule"/>
</dbReference>
<evidence type="ECO:0000256" key="9">
    <source>
        <dbReference type="ARBA" id="ARBA00050432"/>
    </source>
</evidence>
<dbReference type="Ensembl" id="ENSOTST00005014295.2">
    <property type="protein sequence ID" value="ENSOTSP00005013065.1"/>
    <property type="gene ID" value="ENSOTSG00005004849.2"/>
</dbReference>
<dbReference type="PROSITE" id="PS00513">
    <property type="entry name" value="ADENYLOSUCCIN_SYN_2"/>
    <property type="match status" value="1"/>
</dbReference>
<evidence type="ECO:0000256" key="5">
    <source>
        <dbReference type="ARBA" id="ARBA00022755"/>
    </source>
</evidence>
<dbReference type="GeneTree" id="ENSGT00390000015553"/>
<dbReference type="Pfam" id="PF00709">
    <property type="entry name" value="Adenylsucc_synt"/>
    <property type="match status" value="2"/>
</dbReference>
<comment type="function">
    <text evidence="10">Plays an important role in the de novo pathway and in the salvage pathway of purine nucleotide biosynthesis. Catalyzes the first commited step in the biosynthesis of AMP from IMP.</text>
</comment>
<keyword evidence="2 10" id="KW-0436">Ligase</keyword>
<feature type="binding site" evidence="10">
    <location>
        <position position="45"/>
    </location>
    <ligand>
        <name>Mg(2+)</name>
        <dbReference type="ChEBI" id="CHEBI:18420"/>
    </ligand>
</feature>
<comment type="similarity">
    <text evidence="10 12">Belongs to the adenylosuccinate synthetase family.</text>
</comment>
<feature type="binding site" evidence="10">
    <location>
        <begin position="44"/>
        <end position="50"/>
    </location>
    <ligand>
        <name>GTP</name>
        <dbReference type="ChEBI" id="CHEBI:37565"/>
    </ligand>
</feature>
<protein>
    <recommendedName>
        <fullName evidence="10 12">Adenylosuccinate synthetase</fullName>
        <shortName evidence="10">AMPSase</shortName>
        <shortName evidence="10">AdSS</shortName>
        <ecNumber evidence="10 12">6.3.4.4</ecNumber>
    </recommendedName>
    <alternativeName>
        <fullName evidence="10">IMP--aspartate ligase</fullName>
    </alternativeName>
</protein>
<dbReference type="Proteomes" id="UP000694402">
    <property type="component" value="Unassembled WGS sequence"/>
</dbReference>
<reference evidence="14" key="2">
    <citation type="submission" date="2025-09" db="UniProtKB">
        <authorList>
            <consortium name="Ensembl"/>
        </authorList>
    </citation>
    <scope>IDENTIFICATION</scope>
</reference>
<comment type="function">
    <text evidence="12">Plays an important role in the de novo pathway of purine nucleotide biosynthesis.</text>
</comment>
<dbReference type="GO" id="GO:0005737">
    <property type="term" value="C:cytoplasm"/>
    <property type="evidence" value="ECO:0007669"/>
    <property type="project" value="UniProtKB-SubCell"/>
</dbReference>
<dbReference type="Gene3D" id="3.40.440.10">
    <property type="entry name" value="Adenylosuccinate Synthetase, subunit A, domain 1"/>
    <property type="match status" value="2"/>
</dbReference>
<comment type="function">
    <text evidence="8">Component of the purine nucleotide cycle (PNC), which interconverts IMP and AMP to regulate the nucleotide levels in various tissues, and which contributes to glycolysis and ammoniagenesis. Catalyzes the first committed step in the biosynthesis of AMP from IMP.</text>
</comment>
<feature type="binding site" evidence="10">
    <location>
        <position position="192"/>
    </location>
    <ligand>
        <name>IMP</name>
        <dbReference type="ChEBI" id="CHEBI:58053"/>
    </ligand>
</feature>
<dbReference type="PROSITE" id="PS01266">
    <property type="entry name" value="ADENYLOSUCCIN_SYN_1"/>
    <property type="match status" value="1"/>
</dbReference>
<feature type="binding site" evidence="10">
    <location>
        <begin position="392"/>
        <end position="394"/>
    </location>
    <ligand>
        <name>GTP</name>
        <dbReference type="ChEBI" id="CHEBI:37565"/>
    </ligand>
</feature>
<reference evidence="14" key="1">
    <citation type="submission" date="2025-08" db="UniProtKB">
        <authorList>
            <consortium name="Ensembl"/>
        </authorList>
    </citation>
    <scope>IDENTIFICATION</scope>
</reference>
<evidence type="ECO:0000256" key="8">
    <source>
        <dbReference type="ARBA" id="ARBA00025042"/>
    </source>
</evidence>
<evidence type="ECO:0000256" key="3">
    <source>
        <dbReference type="ARBA" id="ARBA00022723"/>
    </source>
</evidence>
<proteinExistence type="inferred from homology"/>
<evidence type="ECO:0000313" key="15">
    <source>
        <dbReference type="Proteomes" id="UP000694402"/>
    </source>
</evidence>
<dbReference type="PANTHER" id="PTHR11846">
    <property type="entry name" value="ADENYLOSUCCINATE SYNTHETASE"/>
    <property type="match status" value="1"/>
</dbReference>
<evidence type="ECO:0000256" key="6">
    <source>
        <dbReference type="ARBA" id="ARBA00022842"/>
    </source>
</evidence>
<dbReference type="InterPro" id="IPR018220">
    <property type="entry name" value="Adenylosuccin_syn_GTP-bd"/>
</dbReference>
<dbReference type="InterPro" id="IPR042110">
    <property type="entry name" value="Adenylosuccinate_synth_dom2"/>
</dbReference>
<name>A0A8C8CRX8_ONCTS</name>
<dbReference type="UniPathway" id="UPA00075">
    <property type="reaction ID" value="UER00335"/>
</dbReference>
<dbReference type="EC" id="6.3.4.4" evidence="10 12"/>
<dbReference type="CDD" id="cd03108">
    <property type="entry name" value="AdSS"/>
    <property type="match status" value="1"/>
</dbReference>
<keyword evidence="6 10" id="KW-0460">Magnesium</keyword>
<dbReference type="GO" id="GO:0046040">
    <property type="term" value="P:IMP metabolic process"/>
    <property type="evidence" value="ECO:0007669"/>
    <property type="project" value="TreeGrafter"/>
</dbReference>